<evidence type="ECO:0000256" key="1">
    <source>
        <dbReference type="SAM" id="MobiDB-lite"/>
    </source>
</evidence>
<feature type="region of interest" description="Disordered" evidence="1">
    <location>
        <begin position="125"/>
        <end position="159"/>
    </location>
</feature>
<dbReference type="Proteomes" id="UP000230002">
    <property type="component" value="Unassembled WGS sequence"/>
</dbReference>
<dbReference type="OrthoDB" id="2763646at2759"/>
<gene>
    <name evidence="2" type="ORF">GSI_11169</name>
</gene>
<sequence length="537" mass="59919">MATPDLVRTTVTSSPNPISSILLAMKRMRRPTRSPEKILPYLKSPKFPSDDCHYLDALAALCTFASGPGAQLECDSAAAVVEYHERSNCLYLATRPSAPLDSTLRSLVPIWIALMQDLSRQVPEAKNDSEAAADLDLDSEADVSTSSGPSSEELDGPKPWTREYTALERAFIVEVYRACHAKLLNVVNLPGDPAQLLKQKVSEEDSATLRLLNITGSPLVEKLELLTSVAKKEREGLRAESLSAEDLLDLHCAAGTVAWFKDEIPIRDLDPRESTLVLMNNGIYMLIMRSCITRWRIFIFTVYEAVYGLSHAVDTIIQFASSAQHKTKIDLPWTVVWVDVPDSRAPAFLVTTNAQELAAMVTHDEPLRAELISVFNKWKPFDPPQSGLRLHMVDGSPSDHTHFTGTGAVHPEAALLHYIHYDANRDVARSLEPYLGCSRPICYPCLMLLDACSWELDIRLELGLDMDMDTVDDTIPVGRRCVDFARLDVAWAFPQEVGREIYETLVRKVVQDFRDLCTEPDYTAWRPPLGYVMSGET</sequence>
<proteinExistence type="predicted"/>
<dbReference type="EMBL" id="AYKW01000038">
    <property type="protein sequence ID" value="PIL26755.1"/>
    <property type="molecule type" value="Genomic_DNA"/>
</dbReference>
<comment type="caution">
    <text evidence="2">The sequence shown here is derived from an EMBL/GenBank/DDBJ whole genome shotgun (WGS) entry which is preliminary data.</text>
</comment>
<dbReference type="AlphaFoldDB" id="A0A2G8RZ28"/>
<reference evidence="2 3" key="1">
    <citation type="journal article" date="2015" name="Sci. Rep.">
        <title>Chromosome-level genome map provides insights into diverse defense mechanisms in the medicinal fungus Ganoderma sinense.</title>
        <authorList>
            <person name="Zhu Y."/>
            <person name="Xu J."/>
            <person name="Sun C."/>
            <person name="Zhou S."/>
            <person name="Xu H."/>
            <person name="Nelson D.R."/>
            <person name="Qian J."/>
            <person name="Song J."/>
            <person name="Luo H."/>
            <person name="Xiang L."/>
            <person name="Li Y."/>
            <person name="Xu Z."/>
            <person name="Ji A."/>
            <person name="Wang L."/>
            <person name="Lu S."/>
            <person name="Hayward A."/>
            <person name="Sun W."/>
            <person name="Li X."/>
            <person name="Schwartz D.C."/>
            <person name="Wang Y."/>
            <person name="Chen S."/>
        </authorList>
    </citation>
    <scope>NUCLEOTIDE SEQUENCE [LARGE SCALE GENOMIC DNA]</scope>
    <source>
        <strain evidence="2 3">ZZ0214-1</strain>
    </source>
</reference>
<accession>A0A2G8RZ28</accession>
<name>A0A2G8RZ28_9APHY</name>
<protein>
    <submittedName>
        <fullName evidence="2">Uncharacterized protein</fullName>
    </submittedName>
</protein>
<organism evidence="2 3">
    <name type="scientific">Ganoderma sinense ZZ0214-1</name>
    <dbReference type="NCBI Taxonomy" id="1077348"/>
    <lineage>
        <taxon>Eukaryota</taxon>
        <taxon>Fungi</taxon>
        <taxon>Dikarya</taxon>
        <taxon>Basidiomycota</taxon>
        <taxon>Agaricomycotina</taxon>
        <taxon>Agaricomycetes</taxon>
        <taxon>Polyporales</taxon>
        <taxon>Polyporaceae</taxon>
        <taxon>Ganoderma</taxon>
    </lineage>
</organism>
<keyword evidence="3" id="KW-1185">Reference proteome</keyword>
<evidence type="ECO:0000313" key="2">
    <source>
        <dbReference type="EMBL" id="PIL26755.1"/>
    </source>
</evidence>
<feature type="compositionally biased region" description="Acidic residues" evidence="1">
    <location>
        <begin position="131"/>
        <end position="141"/>
    </location>
</feature>
<evidence type="ECO:0000313" key="3">
    <source>
        <dbReference type="Proteomes" id="UP000230002"/>
    </source>
</evidence>